<organism evidence="17 18">
    <name type="scientific">Anopheles albimanus</name>
    <name type="common">New world malaria mosquito</name>
    <dbReference type="NCBI Taxonomy" id="7167"/>
    <lineage>
        <taxon>Eukaryota</taxon>
        <taxon>Metazoa</taxon>
        <taxon>Ecdysozoa</taxon>
        <taxon>Arthropoda</taxon>
        <taxon>Hexapoda</taxon>
        <taxon>Insecta</taxon>
        <taxon>Pterygota</taxon>
        <taxon>Neoptera</taxon>
        <taxon>Endopterygota</taxon>
        <taxon>Diptera</taxon>
        <taxon>Nematocera</taxon>
        <taxon>Culicoidea</taxon>
        <taxon>Culicidae</taxon>
        <taxon>Anophelinae</taxon>
        <taxon>Anopheles</taxon>
    </lineage>
</organism>
<evidence type="ECO:0000256" key="10">
    <source>
        <dbReference type="ARBA" id="ARBA00023125"/>
    </source>
</evidence>
<dbReference type="Gene3D" id="3.40.50.300">
    <property type="entry name" value="P-loop containing nucleotide triphosphate hydrolases"/>
    <property type="match status" value="3"/>
</dbReference>
<dbReference type="Gene3D" id="1.20.5.190">
    <property type="match status" value="1"/>
</dbReference>
<feature type="compositionally biased region" description="Acidic residues" evidence="16">
    <location>
        <begin position="70"/>
        <end position="105"/>
    </location>
</feature>
<keyword evidence="4" id="KW-0597">Phosphoprotein</keyword>
<dbReference type="EnsemblMetazoa" id="AALB009936-RA">
    <property type="protein sequence ID" value="AALB009936-PA"/>
    <property type="gene ID" value="AALB009936"/>
</dbReference>
<dbReference type="PANTHER" id="PTHR14690:SF0">
    <property type="entry name" value="IQ MOTIF CONTAINING WITH AAA DOMAIN 1"/>
    <property type="match status" value="1"/>
</dbReference>
<feature type="compositionally biased region" description="Low complexity" evidence="16">
    <location>
        <begin position="1528"/>
        <end position="1539"/>
    </location>
</feature>
<sequence>SNSKLTKISARASRSRFSAFVNFSHVCPIFLNQSHIMSAENLYVPESGGEESFTAEKSRSMYRIQGDSIVIDETESEDEEVQESTTLDESEEEGEEDEEEEEDDESLVRRMKNRQSKRMSLHPRQADESTDSEAELENSNVAQRSADGDSVLTEDDDEEDDERQVEYRAYSPATRRSIHGLQPATSSEDESVEEQQRSSATLGDESEQEIVAARRVTKKRLVISSDEDEEEAGADNETASTARDSSKAEQDSFEASLTMHSFDAAGDGGGSAPMTKKAAPLLESSPIVSVSGNRISSIPHVVGHRALPLHGEGDANDSISTKLSSTLKTDQDDQPEIVPSSVDDRAIKMATPAGRLSTSIRASIAQKLSSTQIQQEATVAPAAKDKDESSSIELIEKSEEILCLSSEEEPAVEQPPPAPVRRSVPQTLVQPTITAFVRERVSQSEYDANVRKMADLKSQLVLIENVMRTSNRLPDKGAGLVRRMAEIKQQIFELSKAIEITRPTPKKGIKQTIRQQYDQSLENSGNVNGNTSEGVSPGAAATGGAKQHISWDVLKKATDDIQPRYTGKQGIATFENQKLLTLDRLQTLHKSIESCPSEDTLADPPKLLKIDLMNHQRHALAWMLWRESQKPRGGILADDMGLGKTLSMISLILKVAELDPDGEQLAGALDSDEENEENESPATNAGWKTKGRKDYYAGGTLIVCPASLMRQWEGEITNRVKRNSLAVCVHHGTQRDTKPRHIAKYDVVITTYNIVSRESKDAETGCGGGLFGVNWERLILDEAHVIRNHKSAMSEACCKLRGRCRWLLTGTPIQNKEMDVYALMKFLRCSPFDDLQHWKRWVDNKSEGGKARLNTIMKSIMLRRTKKQLQDRGSLNTLPTKTIEQIEVTLETDEMNVYQKVLLYSKTLFAQFLHQKAEKEQEYAYGGGGYRGRPTFAGRGATNAFEMVHQKLKRMHNREQGNEVQQFQILVLLLRLRQICCHPGLIQQMLSDDEGNFDISGNSNERSMEDELDLLGQLNKLKLNDVIAEQEAKTENGDSLSSISLNLSDKLNQPEAISKASSKVMLKSNPVFNLERISSKIERLLQLLEEKIIGTDDKAIVVSQWTSVLDIVGTHLSARNIAHVSLNGKVPVKFRNDIVLEFNKPSGKAKNVWVATERGYHDDLLQPNVQHEMGVTIVTVLFLIVSVPYVIVKGKMSNRTFNLLWTGAQKDLEKLAVNDFEYQAIEAQHDRSEIQGQVFELYLRYLVISNRLEEIYDQIVQPQKRILIRKLLDNCLGRVLELKHDLVVIDMTEFSYNDAVVEKLGLTPLSMEINVPRYFRREREEQLNERKKFMDDILKKIGALDEEVVEEELSELEAIRIIQTHERARQGRLRAQFMKELKILKEKGKPDSSRDKSTTGLNAAMKIQKTWRGYATRRQTRRKKMEEMILIGMVPPPVTSARTAIDELEDLKQFRYKQQKQFQDDYERSLVRVKEEISVKQGAAMTEDIADEIRTWFKEYQKRTGRLPDFPSEEAGGSRHLLSRQGTESEMSRSSVMSSRESKLKGGGKEKLAQKKPGELSLEEGLDKAFKPMQSSFLPEIKCSIEEYTDVWKGKDESHNLRQTYYDDMIYEEKYADVEAELRRIVDEIMRQELELLQIALERDRGGKKLKKSSKKARRSGKKGKKKKDKDLTPDRTTESLFEELVTNGIIKKYPETPIKSYVGDLSYAARSALNPSPGDVRQLIKQYCILPLGSETIRNFGPCIKSLLIAGPKGSGKTSLVHAICTETGSVLFDISPPNIVGKYPGKSGLIMLMHLISKVSRLLQPSVIYFGDAEKPFMKKIPKTDRTDPKRLKKDLPKLVKNIQPEDRIMLIGTSDCPWEADMKLMVQTYQRFIYIPRPDYGALSFAWKELLSHYSGVHRQFDTGAMAKISDGYTIGSVVRCIREVITCKRMLQLRVHPLTHLELINALSALEPVYKEEEEAFLYWWCKTPLGRRRSKQLEKDHEAMMEMENIMLLSLTAGGVGLNLVGANHLFLLDPHWNPQLEAQAQDRIYRVGQTKPVYIWKFICQETVEQKILALQEHKLGIADGVLTGSGNKGSKLTIDDLKSLFGL</sequence>
<feature type="region of interest" description="Disordered" evidence="16">
    <location>
        <begin position="66"/>
        <end position="278"/>
    </location>
</feature>
<dbReference type="Proteomes" id="UP000069272">
    <property type="component" value="Chromosome 3R"/>
</dbReference>
<evidence type="ECO:0000256" key="4">
    <source>
        <dbReference type="ARBA" id="ARBA00022553"/>
    </source>
</evidence>
<feature type="region of interest" description="Disordered" evidence="16">
    <location>
        <begin position="1507"/>
        <end position="1558"/>
    </location>
</feature>
<feature type="region of interest" description="Disordered" evidence="16">
    <location>
        <begin position="1647"/>
        <end position="1674"/>
    </location>
</feature>
<protein>
    <recommendedName>
        <fullName evidence="13">Transcription termination factor 2</fullName>
    </recommendedName>
    <alternativeName>
        <fullName evidence="15">RNA polymerase II termination factor</fullName>
    </alternativeName>
    <alternativeName>
        <fullName evidence="14">Transcription release factor 2</fullName>
    </alternativeName>
</protein>
<keyword evidence="11" id="KW-0804">Transcription</keyword>
<dbReference type="InterPro" id="IPR003959">
    <property type="entry name" value="ATPase_AAA_core"/>
</dbReference>
<dbReference type="InterPro" id="IPR014001">
    <property type="entry name" value="Helicase_ATP-bd"/>
</dbReference>
<keyword evidence="3" id="KW-0806">Transcription termination</keyword>
<dbReference type="InterPro" id="IPR000330">
    <property type="entry name" value="SNF2_N"/>
</dbReference>
<dbReference type="InterPro" id="IPR052267">
    <property type="entry name" value="N-DRC_Component"/>
</dbReference>
<dbReference type="Pfam" id="PF00004">
    <property type="entry name" value="AAA"/>
    <property type="match status" value="1"/>
</dbReference>
<keyword evidence="7" id="KW-0347">Helicase</keyword>
<dbReference type="Pfam" id="PF00271">
    <property type="entry name" value="Helicase_C"/>
    <property type="match status" value="1"/>
</dbReference>
<comment type="similarity">
    <text evidence="2">Belongs to the SNF2/RAD54 helicase family.</text>
</comment>
<feature type="region of interest" description="Disordered" evidence="16">
    <location>
        <begin position="521"/>
        <end position="543"/>
    </location>
</feature>
<dbReference type="SMART" id="SM00490">
    <property type="entry name" value="HELICc"/>
    <property type="match status" value="1"/>
</dbReference>
<dbReference type="InterPro" id="IPR027417">
    <property type="entry name" value="P-loop_NTPase"/>
</dbReference>
<dbReference type="GO" id="GO:0016887">
    <property type="term" value="F:ATP hydrolysis activity"/>
    <property type="evidence" value="ECO:0007669"/>
    <property type="project" value="InterPro"/>
</dbReference>
<evidence type="ECO:0000256" key="14">
    <source>
        <dbReference type="ARBA" id="ARBA00079067"/>
    </source>
</evidence>
<dbReference type="STRING" id="7167.A0A182FTQ2"/>
<accession>A0A182FTQ2</accession>
<dbReference type="FunFam" id="3.40.50.10810:FF:000043">
    <property type="entry name" value="Transcription termination factor 2"/>
    <property type="match status" value="1"/>
</dbReference>
<dbReference type="GO" id="GO:0003677">
    <property type="term" value="F:DNA binding"/>
    <property type="evidence" value="ECO:0007669"/>
    <property type="project" value="UniProtKB-KW"/>
</dbReference>
<dbReference type="GO" id="GO:0005737">
    <property type="term" value="C:cytoplasm"/>
    <property type="evidence" value="ECO:0007669"/>
    <property type="project" value="UniProtKB-ARBA"/>
</dbReference>
<feature type="compositionally biased region" description="Acidic residues" evidence="16">
    <location>
        <begin position="152"/>
        <end position="163"/>
    </location>
</feature>
<evidence type="ECO:0000256" key="16">
    <source>
        <dbReference type="SAM" id="MobiDB-lite"/>
    </source>
</evidence>
<evidence type="ECO:0000313" key="18">
    <source>
        <dbReference type="Proteomes" id="UP000069272"/>
    </source>
</evidence>
<evidence type="ECO:0000256" key="11">
    <source>
        <dbReference type="ARBA" id="ARBA00023163"/>
    </source>
</evidence>
<evidence type="ECO:0000256" key="15">
    <source>
        <dbReference type="ARBA" id="ARBA00082628"/>
    </source>
</evidence>
<reference evidence="17 18" key="1">
    <citation type="journal article" date="2017" name="G3 (Bethesda)">
        <title>The Physical Genome Mapping of Anopheles albimanus Corrected Scaffold Misassemblies and Identified Interarm Rearrangements in Genus Anopheles.</title>
        <authorList>
            <person name="Artemov G.N."/>
            <person name="Peery A.N."/>
            <person name="Jiang X."/>
            <person name="Tu Z."/>
            <person name="Stegniy V.N."/>
            <person name="Sharakhova M.V."/>
            <person name="Sharakhov I.V."/>
        </authorList>
    </citation>
    <scope>NUCLEOTIDE SEQUENCE [LARGE SCALE GENOMIC DNA]</scope>
    <source>
        <strain evidence="17 18">ALBI9_A</strain>
    </source>
</reference>
<feature type="compositionally biased region" description="Acidic residues" evidence="16">
    <location>
        <begin position="670"/>
        <end position="679"/>
    </location>
</feature>
<dbReference type="SUPFAM" id="SSF52540">
    <property type="entry name" value="P-loop containing nucleoside triphosphate hydrolases"/>
    <property type="match status" value="4"/>
</dbReference>
<dbReference type="Gene3D" id="3.40.50.10810">
    <property type="entry name" value="Tandem AAA-ATPase domain"/>
    <property type="match status" value="1"/>
</dbReference>
<dbReference type="PANTHER" id="PTHR14690">
    <property type="entry name" value="IQ MOTIF CONTAINING WITH AAA DOMAIN 1"/>
    <property type="match status" value="1"/>
</dbReference>
<name>A0A182FTQ2_ANOAL</name>
<dbReference type="GO" id="GO:0006353">
    <property type="term" value="P:DNA-templated transcription termination"/>
    <property type="evidence" value="ECO:0007669"/>
    <property type="project" value="UniProtKB-KW"/>
</dbReference>
<keyword evidence="9" id="KW-0805">Transcription regulation</keyword>
<feature type="compositionally biased region" description="Basic residues" evidence="16">
    <location>
        <begin position="109"/>
        <end position="121"/>
    </location>
</feature>
<keyword evidence="5" id="KW-0547">Nucleotide-binding</keyword>
<feature type="region of interest" description="Disordered" evidence="16">
    <location>
        <begin position="665"/>
        <end position="689"/>
    </location>
</feature>
<evidence type="ECO:0000256" key="6">
    <source>
        <dbReference type="ARBA" id="ARBA00022801"/>
    </source>
</evidence>
<comment type="subcellular location">
    <subcellularLocation>
        <location evidence="1">Nucleus</location>
    </subcellularLocation>
</comment>
<evidence type="ECO:0000256" key="1">
    <source>
        <dbReference type="ARBA" id="ARBA00004123"/>
    </source>
</evidence>
<keyword evidence="8" id="KW-0067">ATP-binding</keyword>
<keyword evidence="18" id="KW-1185">Reference proteome</keyword>
<dbReference type="GO" id="GO:0005634">
    <property type="term" value="C:nucleus"/>
    <property type="evidence" value="ECO:0007669"/>
    <property type="project" value="UniProtKB-SubCell"/>
</dbReference>
<dbReference type="SMART" id="SM00487">
    <property type="entry name" value="DEXDc"/>
    <property type="match status" value="1"/>
</dbReference>
<dbReference type="Pfam" id="PF00176">
    <property type="entry name" value="SNF2-rel_dom"/>
    <property type="match status" value="1"/>
</dbReference>
<evidence type="ECO:0000313" key="17">
    <source>
        <dbReference type="EnsemblMetazoa" id="AALB009936-PA"/>
    </source>
</evidence>
<dbReference type="CDD" id="cd18793">
    <property type="entry name" value="SF2_C_SNF"/>
    <property type="match status" value="2"/>
</dbReference>
<keyword evidence="12" id="KW-0539">Nucleus</keyword>
<dbReference type="GO" id="GO:0008094">
    <property type="term" value="F:ATP-dependent activity, acting on DNA"/>
    <property type="evidence" value="ECO:0007669"/>
    <property type="project" value="UniProtKB-ARBA"/>
</dbReference>
<evidence type="ECO:0000256" key="5">
    <source>
        <dbReference type="ARBA" id="ARBA00022741"/>
    </source>
</evidence>
<dbReference type="CDD" id="cd23767">
    <property type="entry name" value="IQCD"/>
    <property type="match status" value="1"/>
</dbReference>
<proteinExistence type="inferred from homology"/>
<evidence type="ECO:0000256" key="8">
    <source>
        <dbReference type="ARBA" id="ARBA00022840"/>
    </source>
</evidence>
<dbReference type="GO" id="GO:0004386">
    <property type="term" value="F:helicase activity"/>
    <property type="evidence" value="ECO:0007669"/>
    <property type="project" value="UniProtKB-KW"/>
</dbReference>
<dbReference type="VEuPathDB" id="VectorBase:AALB015684"/>
<dbReference type="PROSITE" id="PS50096">
    <property type="entry name" value="IQ"/>
    <property type="match status" value="1"/>
</dbReference>
<keyword evidence="10" id="KW-0238">DNA-binding</keyword>
<dbReference type="InterPro" id="IPR038718">
    <property type="entry name" value="SNF2-like_sf"/>
</dbReference>
<evidence type="ECO:0000256" key="3">
    <source>
        <dbReference type="ARBA" id="ARBA00022472"/>
    </source>
</evidence>
<dbReference type="PROSITE" id="PS51192">
    <property type="entry name" value="HELICASE_ATP_BIND_1"/>
    <property type="match status" value="1"/>
</dbReference>
<evidence type="ECO:0000256" key="9">
    <source>
        <dbReference type="ARBA" id="ARBA00023015"/>
    </source>
</evidence>
<evidence type="ECO:0000256" key="12">
    <source>
        <dbReference type="ARBA" id="ARBA00023242"/>
    </source>
</evidence>
<feature type="compositionally biased region" description="Basic residues" evidence="16">
    <location>
        <begin position="1648"/>
        <end position="1668"/>
    </location>
</feature>
<dbReference type="VEuPathDB" id="VectorBase:AALB009936"/>
<feature type="compositionally biased region" description="Polar residues" evidence="16">
    <location>
        <begin position="521"/>
        <end position="534"/>
    </location>
</feature>
<evidence type="ECO:0000256" key="2">
    <source>
        <dbReference type="ARBA" id="ARBA00007025"/>
    </source>
</evidence>
<reference evidence="17" key="2">
    <citation type="submission" date="2022-08" db="UniProtKB">
        <authorList>
            <consortium name="EnsemblMetazoa"/>
        </authorList>
    </citation>
    <scope>IDENTIFICATION</scope>
    <source>
        <strain evidence="17">STECLA/ALBI9_A</strain>
    </source>
</reference>
<dbReference type="PROSITE" id="PS51194">
    <property type="entry name" value="HELICASE_CTER"/>
    <property type="match status" value="1"/>
</dbReference>
<feature type="compositionally biased region" description="Acidic residues" evidence="16">
    <location>
        <begin position="225"/>
        <end position="234"/>
    </location>
</feature>
<keyword evidence="6" id="KW-0378">Hydrolase</keyword>
<dbReference type="GO" id="GO:0005524">
    <property type="term" value="F:ATP binding"/>
    <property type="evidence" value="ECO:0007669"/>
    <property type="project" value="UniProtKB-KW"/>
</dbReference>
<evidence type="ECO:0000256" key="7">
    <source>
        <dbReference type="ARBA" id="ARBA00022806"/>
    </source>
</evidence>
<dbReference type="InterPro" id="IPR001650">
    <property type="entry name" value="Helicase_C-like"/>
</dbReference>
<dbReference type="VEuPathDB" id="VectorBase:AALB20_027398"/>
<dbReference type="InterPro" id="IPR049730">
    <property type="entry name" value="SNF2/RAD54-like_C"/>
</dbReference>
<feature type="compositionally biased region" description="Basic and acidic residues" evidence="16">
    <location>
        <begin position="1540"/>
        <end position="1558"/>
    </location>
</feature>
<evidence type="ECO:0000256" key="13">
    <source>
        <dbReference type="ARBA" id="ARBA00070113"/>
    </source>
</evidence>